<dbReference type="PANTHER" id="PTHR43726:SF1">
    <property type="entry name" value="BIOTIN SYNTHASE"/>
    <property type="match status" value="1"/>
</dbReference>
<dbReference type="SMART" id="SM00729">
    <property type="entry name" value="Elp3"/>
    <property type="match status" value="1"/>
</dbReference>
<dbReference type="SFLD" id="SFLDS00029">
    <property type="entry name" value="Radical_SAM"/>
    <property type="match status" value="1"/>
</dbReference>
<dbReference type="RefSeq" id="WP_201310789.1">
    <property type="nucleotide sequence ID" value="NZ_BLYI01000030.1"/>
</dbReference>
<dbReference type="InterPro" id="IPR006638">
    <property type="entry name" value="Elp3/MiaA/NifB-like_rSAM"/>
</dbReference>
<dbReference type="PROSITE" id="PS51918">
    <property type="entry name" value="RADICAL_SAM"/>
    <property type="match status" value="1"/>
</dbReference>
<dbReference type="NCBIfam" id="TIGR03956">
    <property type="entry name" value="rSAM_HydE"/>
    <property type="match status" value="1"/>
</dbReference>
<dbReference type="Gene3D" id="3.20.20.70">
    <property type="entry name" value="Aldolase class I"/>
    <property type="match status" value="1"/>
</dbReference>
<accession>A0A916Q6D0</accession>
<dbReference type="GO" id="GO:0051539">
    <property type="term" value="F:4 iron, 4 sulfur cluster binding"/>
    <property type="evidence" value="ECO:0007669"/>
    <property type="project" value="UniProtKB-KW"/>
</dbReference>
<keyword evidence="5" id="KW-0004">4Fe-4S</keyword>
<name>A0A916Q6D0_9FIRM</name>
<sequence length="347" mass="39303">MNVWNLIETLYKDQTLEKEELVFLLEHRDEETASCLGELARKEAQKIYGNKVFPRGLIEFTNYCKNNCYYCGIQASNRNISRYRLSQEQILSACQNGYDLGYRSFVLQGGEDPYFSDERMVPVVEAIHESFPDCAITLSLGERSLESYQKLHAAGGRRYLLRHEAISPRLYGKLHPEKMSLRHRIQCLYDLRTAGFQVGTGFMVGAPFQTLENLADDLLFIQKLHPQMTGIGPFVPHHDTRFRDFAAGTAELTIFLISILRLMDHHLLLPSTTALGTIDPSGREKGILAGANVVMPNLSPTDVRKDYALYDNKICTGEEAAECIGCLSQRVESIGYQLEFSQGNYRP</sequence>
<feature type="binding site" evidence="6">
    <location>
        <position position="184"/>
    </location>
    <ligand>
        <name>S-adenosyl-L-methionine</name>
        <dbReference type="ChEBI" id="CHEBI:59789"/>
    </ligand>
</feature>
<feature type="binding site" evidence="5">
    <location>
        <position position="68"/>
    </location>
    <ligand>
        <name>[4Fe-4S] cluster</name>
        <dbReference type="ChEBI" id="CHEBI:49883"/>
        <note>4Fe-4S-S-AdoMet</note>
    </ligand>
</feature>
<evidence type="ECO:0000256" key="6">
    <source>
        <dbReference type="PIRSR" id="PIRSR004762-2"/>
    </source>
</evidence>
<dbReference type="InterPro" id="IPR058240">
    <property type="entry name" value="rSAM_sf"/>
</dbReference>
<keyword evidence="2" id="KW-0479">Metal-binding</keyword>
<evidence type="ECO:0000259" key="7">
    <source>
        <dbReference type="PROSITE" id="PS51918"/>
    </source>
</evidence>
<proteinExistence type="predicted"/>
<dbReference type="SFLD" id="SFLDG01060">
    <property type="entry name" value="BATS_domain_containing"/>
    <property type="match status" value="1"/>
</dbReference>
<organism evidence="8 9">
    <name type="scientific">Anaerostipes butyraticus</name>
    <dbReference type="NCBI Taxonomy" id="645466"/>
    <lineage>
        <taxon>Bacteria</taxon>
        <taxon>Bacillati</taxon>
        <taxon>Bacillota</taxon>
        <taxon>Clostridia</taxon>
        <taxon>Lachnospirales</taxon>
        <taxon>Lachnospiraceae</taxon>
        <taxon>Anaerostipes</taxon>
    </lineage>
</organism>
<dbReference type="SFLD" id="SFLDG01280">
    <property type="entry name" value="HydE/PylB-like"/>
    <property type="match status" value="1"/>
</dbReference>
<evidence type="ECO:0000256" key="4">
    <source>
        <dbReference type="ARBA" id="ARBA00023014"/>
    </source>
</evidence>
<dbReference type="InterPro" id="IPR024021">
    <property type="entry name" value="FeFe-hyd_HydE_rSAM"/>
</dbReference>
<keyword evidence="1 5" id="KW-0949">S-adenosyl-L-methionine</keyword>
<dbReference type="PANTHER" id="PTHR43726">
    <property type="entry name" value="3-METHYLORNITHINE SYNTHASE"/>
    <property type="match status" value="1"/>
</dbReference>
<keyword evidence="9" id="KW-1185">Reference proteome</keyword>
<evidence type="ECO:0000256" key="3">
    <source>
        <dbReference type="ARBA" id="ARBA00023004"/>
    </source>
</evidence>
<dbReference type="AlphaFoldDB" id="A0A916Q6D0"/>
<dbReference type="SUPFAM" id="SSF102114">
    <property type="entry name" value="Radical SAM enzymes"/>
    <property type="match status" value="1"/>
</dbReference>
<dbReference type="InterPro" id="IPR007197">
    <property type="entry name" value="rSAM"/>
</dbReference>
<feature type="binding site" evidence="5">
    <location>
        <position position="64"/>
    </location>
    <ligand>
        <name>[4Fe-4S] cluster</name>
        <dbReference type="ChEBI" id="CHEBI:49883"/>
        <note>4Fe-4S-S-AdoMet</note>
    </ligand>
</feature>
<evidence type="ECO:0000256" key="1">
    <source>
        <dbReference type="ARBA" id="ARBA00022691"/>
    </source>
</evidence>
<protein>
    <submittedName>
        <fullName evidence="8">[FeFe] hydrogenase H-cluster radical SAM maturase HydE</fullName>
    </submittedName>
</protein>
<feature type="binding site" evidence="5">
    <location>
        <position position="71"/>
    </location>
    <ligand>
        <name>[4Fe-4S] cluster</name>
        <dbReference type="ChEBI" id="CHEBI:49883"/>
        <note>4Fe-4S-S-AdoMet</note>
    </ligand>
</feature>
<gene>
    <name evidence="8" type="primary">bioB_1</name>
    <name evidence="8" type="ORF">ANBU17_14290</name>
</gene>
<dbReference type="InterPro" id="IPR034422">
    <property type="entry name" value="HydE/PylB-like"/>
</dbReference>
<keyword evidence="3 5" id="KW-0408">Iron</keyword>
<dbReference type="GO" id="GO:0016740">
    <property type="term" value="F:transferase activity"/>
    <property type="evidence" value="ECO:0007669"/>
    <property type="project" value="TreeGrafter"/>
</dbReference>
<comment type="caution">
    <text evidence="8">The sequence shown here is derived from an EMBL/GenBank/DDBJ whole genome shotgun (WGS) entry which is preliminary data.</text>
</comment>
<reference evidence="8" key="1">
    <citation type="submission" date="2020-06" db="EMBL/GenBank/DDBJ databases">
        <title>Characterization of fructooligosaccharide metabolism and fructooligosaccharide-degrading enzymes in human commensal butyrate producers.</title>
        <authorList>
            <person name="Tanno H."/>
            <person name="Fujii T."/>
            <person name="Hirano K."/>
            <person name="Maeno S."/>
            <person name="Tonozuka T."/>
            <person name="Sakamoto M."/>
            <person name="Ohkuma M."/>
            <person name="Tochio T."/>
            <person name="Endo A."/>
        </authorList>
    </citation>
    <scope>NUCLEOTIDE SEQUENCE</scope>
    <source>
        <strain evidence="8">JCM 17466</strain>
    </source>
</reference>
<keyword evidence="4 5" id="KW-0411">Iron-sulfur</keyword>
<evidence type="ECO:0000313" key="9">
    <source>
        <dbReference type="Proteomes" id="UP000613208"/>
    </source>
</evidence>
<evidence type="ECO:0000256" key="2">
    <source>
        <dbReference type="ARBA" id="ARBA00022723"/>
    </source>
</evidence>
<dbReference type="InterPro" id="IPR013785">
    <property type="entry name" value="Aldolase_TIM"/>
</dbReference>
<evidence type="ECO:0000256" key="5">
    <source>
        <dbReference type="PIRSR" id="PIRSR004762-1"/>
    </source>
</evidence>
<dbReference type="Proteomes" id="UP000613208">
    <property type="component" value="Unassembled WGS sequence"/>
</dbReference>
<dbReference type="PIRSF" id="PIRSF004762">
    <property type="entry name" value="CHP00423"/>
    <property type="match status" value="1"/>
</dbReference>
<evidence type="ECO:0000313" key="8">
    <source>
        <dbReference type="EMBL" id="GFO85082.1"/>
    </source>
</evidence>
<feature type="binding site" evidence="6">
    <location>
        <position position="139"/>
    </location>
    <ligand>
        <name>(3R)-3-methyl-D-ornithine</name>
        <dbReference type="ChEBI" id="CHEBI:64642"/>
    </ligand>
</feature>
<feature type="binding site" evidence="6">
    <location>
        <position position="164"/>
    </location>
    <ligand>
        <name>S-adenosyl-L-methionine</name>
        <dbReference type="ChEBI" id="CHEBI:59789"/>
    </ligand>
</feature>
<comment type="cofactor">
    <cofactor evidence="5">
        <name>[4Fe-4S] cluster</name>
        <dbReference type="ChEBI" id="CHEBI:49883"/>
    </cofactor>
    <text evidence="5">Binds 1 [4Fe-4S] cluster. The cluster is coordinated with 3 cysteines and an exchangeable S-adenosyl-L-methionine.</text>
</comment>
<dbReference type="Pfam" id="PF04055">
    <property type="entry name" value="Radical_SAM"/>
    <property type="match status" value="1"/>
</dbReference>
<dbReference type="GO" id="GO:0046872">
    <property type="term" value="F:metal ion binding"/>
    <property type="evidence" value="ECO:0007669"/>
    <property type="project" value="UniProtKB-KW"/>
</dbReference>
<dbReference type="EMBL" id="BLYI01000030">
    <property type="protein sequence ID" value="GFO85082.1"/>
    <property type="molecule type" value="Genomic_DNA"/>
</dbReference>
<dbReference type="CDD" id="cd01335">
    <property type="entry name" value="Radical_SAM"/>
    <property type="match status" value="1"/>
</dbReference>
<feature type="domain" description="Radical SAM core" evidence="7">
    <location>
        <begin position="50"/>
        <end position="272"/>
    </location>
</feature>